<evidence type="ECO:0000313" key="1">
    <source>
        <dbReference type="EMBL" id="OLF17249.1"/>
    </source>
</evidence>
<accession>A0A1Q8CSA4</accession>
<keyword evidence="2" id="KW-1185">Reference proteome</keyword>
<dbReference type="Pfam" id="PF18844">
    <property type="entry name" value="baeRF_family2"/>
    <property type="match status" value="1"/>
</dbReference>
<dbReference type="EMBL" id="MSIE01000019">
    <property type="protein sequence ID" value="OLF17249.1"/>
    <property type="molecule type" value="Genomic_DNA"/>
</dbReference>
<dbReference type="InterPro" id="IPR029064">
    <property type="entry name" value="Ribosomal_eL30-like_sf"/>
</dbReference>
<dbReference type="InterPro" id="IPR040701">
    <property type="entry name" value="Bact_RF_family2"/>
</dbReference>
<comment type="caution">
    <text evidence="1">The sequence shown here is derived from an EMBL/GenBank/DDBJ whole genome shotgun (WGS) entry which is preliminary data.</text>
</comment>
<dbReference type="OrthoDB" id="5179393at2"/>
<dbReference type="RefSeq" id="WP_075125848.1">
    <property type="nucleotide sequence ID" value="NZ_MSIE01000019.1"/>
</dbReference>
<reference evidence="1 2" key="1">
    <citation type="submission" date="2016-12" db="EMBL/GenBank/DDBJ databases">
        <title>The draft genome sequence of Actinophytocola sp. 11-183.</title>
        <authorList>
            <person name="Wang W."/>
            <person name="Yuan L."/>
        </authorList>
    </citation>
    <scope>NUCLEOTIDE SEQUENCE [LARGE SCALE GENOMIC DNA]</scope>
    <source>
        <strain evidence="1 2">11-183</strain>
    </source>
</reference>
<proteinExistence type="predicted"/>
<dbReference type="Gene3D" id="3.30.1330.30">
    <property type="match status" value="1"/>
</dbReference>
<dbReference type="Gene3D" id="3.30.420.60">
    <property type="entry name" value="eRF1 domain 2"/>
    <property type="match status" value="1"/>
</dbReference>
<dbReference type="AlphaFoldDB" id="A0A1Q8CSA4"/>
<sequence length="367" mass="39467">MNLTALRETLDHQGPFASVHLDASHDTEDAAKQAELRWRAVREELAGRHTPESTLGALEGALDRPPPVGRAGRLLVAAGDTVLVDEYLPSPPPTPMVRVSELPYLLPLADWGHRGVPHVVVSADRTGADLLAVDRDGTEHAEDVAGQEFPVHKVRGGGMAHHNIQSNAEENARRNIVEAAEEATRLVQRIEAELLVLVGDPESRSQLREALPDKLRRTVTVAEIEHNRTSDPDHDTVDQDVANLIAQRRRAERDEVLDRFGEAGGHGLAVQGLRDTTAALREGKVDVLLVDARTIGDATVLVGSEPNMVAVDREDLHRVGVSERIAARADEALPAAALAVGARVVAATGDEPRLDLAGGVGALLRYT</sequence>
<evidence type="ECO:0000313" key="2">
    <source>
        <dbReference type="Proteomes" id="UP000185596"/>
    </source>
</evidence>
<dbReference type="Proteomes" id="UP000185596">
    <property type="component" value="Unassembled WGS sequence"/>
</dbReference>
<gene>
    <name evidence="1" type="ORF">BU204_12740</name>
</gene>
<organism evidence="1 2">
    <name type="scientific">Actinophytocola xanthii</name>
    <dbReference type="NCBI Taxonomy" id="1912961"/>
    <lineage>
        <taxon>Bacteria</taxon>
        <taxon>Bacillati</taxon>
        <taxon>Actinomycetota</taxon>
        <taxon>Actinomycetes</taxon>
        <taxon>Pseudonocardiales</taxon>
        <taxon>Pseudonocardiaceae</taxon>
    </lineage>
</organism>
<protein>
    <recommendedName>
        <fullName evidence="3">Peptide chain release factor 2</fullName>
    </recommendedName>
</protein>
<evidence type="ECO:0008006" key="3">
    <source>
        <dbReference type="Google" id="ProtNLM"/>
    </source>
</evidence>
<name>A0A1Q8CSA4_9PSEU</name>
<dbReference type="STRING" id="1912961.BU204_12740"/>
<dbReference type="InterPro" id="IPR042226">
    <property type="entry name" value="eFR1_2_sf"/>
</dbReference>